<gene>
    <name evidence="1" type="ORF">GHT07_18505</name>
</gene>
<organism evidence="1 2">
    <name type="scientific">Caenimonas koreensis DSM 17982</name>
    <dbReference type="NCBI Taxonomy" id="1121255"/>
    <lineage>
        <taxon>Bacteria</taxon>
        <taxon>Pseudomonadati</taxon>
        <taxon>Pseudomonadota</taxon>
        <taxon>Betaproteobacteria</taxon>
        <taxon>Burkholderiales</taxon>
        <taxon>Comamonadaceae</taxon>
        <taxon>Caenimonas</taxon>
    </lineage>
</organism>
<evidence type="ECO:0000313" key="2">
    <source>
        <dbReference type="Proteomes" id="UP000487350"/>
    </source>
</evidence>
<sequence>MGFYTGKDSPCPLQILLRDDLESTHVGIDRILIHADDSLELRMLLLEVVTEDRCAAAGEEDVVHIIQRSDGGVHLVKRLVEHLCDGGPVFGERNFLPLYGEGWKILADRAIDAV</sequence>
<keyword evidence="2" id="KW-1185">Reference proteome</keyword>
<accession>A0A844BFN5</accession>
<evidence type="ECO:0000313" key="1">
    <source>
        <dbReference type="EMBL" id="MRD49271.1"/>
    </source>
</evidence>
<dbReference type="AlphaFoldDB" id="A0A844BFN5"/>
<dbReference type="EMBL" id="WJBU01000022">
    <property type="protein sequence ID" value="MRD49271.1"/>
    <property type="molecule type" value="Genomic_DNA"/>
</dbReference>
<reference evidence="1 2" key="1">
    <citation type="submission" date="2019-11" db="EMBL/GenBank/DDBJ databases">
        <title>Caenimonas koreensis gen. nov., sp. nov., isolated from activated sludge.</title>
        <authorList>
            <person name="Seung H.R."/>
        </authorList>
    </citation>
    <scope>NUCLEOTIDE SEQUENCE [LARGE SCALE GENOMIC DNA]</scope>
    <source>
        <strain evidence="1 2">EMB320</strain>
    </source>
</reference>
<dbReference type="Proteomes" id="UP000487350">
    <property type="component" value="Unassembled WGS sequence"/>
</dbReference>
<comment type="caution">
    <text evidence="1">The sequence shown here is derived from an EMBL/GenBank/DDBJ whole genome shotgun (WGS) entry which is preliminary data.</text>
</comment>
<dbReference type="RefSeq" id="WP_153586586.1">
    <property type="nucleotide sequence ID" value="NZ_WJBU01000022.1"/>
</dbReference>
<protein>
    <submittedName>
        <fullName evidence="1">Uncharacterized protein</fullName>
    </submittedName>
</protein>
<name>A0A844BFN5_9BURK</name>
<proteinExistence type="predicted"/>